<dbReference type="InterPro" id="IPR046335">
    <property type="entry name" value="LacI/GalR-like_sensor"/>
</dbReference>
<dbReference type="OrthoDB" id="56125at2"/>
<dbReference type="GO" id="GO:0043709">
    <property type="term" value="P:cell adhesion involved in single-species biofilm formation"/>
    <property type="evidence" value="ECO:0007669"/>
    <property type="project" value="TreeGrafter"/>
</dbReference>
<dbReference type="PROSITE" id="PS50887">
    <property type="entry name" value="GGDEF"/>
    <property type="match status" value="1"/>
</dbReference>
<gene>
    <name evidence="5" type="ORF">DC3_46530</name>
</gene>
<dbReference type="EMBL" id="BJXB01000027">
    <property type="protein sequence ID" value="GEM49018.1"/>
    <property type="molecule type" value="Genomic_DNA"/>
</dbReference>
<dbReference type="Proteomes" id="UP000321306">
    <property type="component" value="Unassembled WGS sequence"/>
</dbReference>
<dbReference type="Pfam" id="PF00990">
    <property type="entry name" value="GGDEF"/>
    <property type="match status" value="1"/>
</dbReference>
<dbReference type="CDD" id="cd06267">
    <property type="entry name" value="PBP1_LacI_sugar_binding-like"/>
    <property type="match status" value="1"/>
</dbReference>
<dbReference type="GO" id="GO:1902201">
    <property type="term" value="P:negative regulation of bacterial-type flagellum-dependent cell motility"/>
    <property type="evidence" value="ECO:0007669"/>
    <property type="project" value="TreeGrafter"/>
</dbReference>
<dbReference type="CDD" id="cd01949">
    <property type="entry name" value="GGDEF"/>
    <property type="match status" value="1"/>
</dbReference>
<proteinExistence type="predicted"/>
<organism evidence="5 6">
    <name type="scientific">Deinococcus cellulosilyticus (strain DSM 18568 / NBRC 106333 / KACC 11606 / 5516J-15)</name>
    <dbReference type="NCBI Taxonomy" id="1223518"/>
    <lineage>
        <taxon>Bacteria</taxon>
        <taxon>Thermotogati</taxon>
        <taxon>Deinococcota</taxon>
        <taxon>Deinococci</taxon>
        <taxon>Deinococcales</taxon>
        <taxon>Deinococcaceae</taxon>
        <taxon>Deinococcus</taxon>
    </lineage>
</organism>
<sequence length="743" mass="83487">MKAVKSVAVLTDYLYPYQNSLIAGIQHALEHHGVPSTIFVGRNLKTSNVGALRANDIYDLLDPERHLGIIVLAASVGVHLSDAELSEWMKAYHPLPVVSIGRKMEGASSILLDNRPAMRELMKHLIVQRGYRHLAFMRGLPGNHDSEERERVFRQVILEQGLVLDESMIMTGRYASSLAFQEMTRLLQRARELDAVVCANDEMAEGAIQAITALGLRVPQDIAVVGFDDSEEFKHVVPPLTTVRQPFFEQGEEAGRRLLEMVLEGAAAQDSFISPQLVVRESCGSVQMGSALPQQSEVFRGVLEIQQDLFEQFEQVATCPDKHQAFLTLWKDTLLRRVHLDQEFFVWRDGLSGCVQRVGLASGPEHLAEVLKLGFAAQSILASILQMLHSRNHLLGINSTKMAPELFAVDRHDDLFRALQGYLEHMGLRHYMLVLYESYESTPAPYAHVTLAAGTLCHMDVGVFSTRELLPESMQEELSCGSLVMSPLFVNEVHYGYLLYEPPSWGRFDEEGLCHTLSQALQQLEQTLALRSYAENLELQVQVRTRELKAEVAERMKAEQALREANAELQRFAFLDGLTQIYNRAAFNEHLQSQWVNHLRHNRALSLILCDVDFFKKYNDHYGHLKGDECLKRLAQALARSVRNRGDTVARYGGEEFVIILPETDETGALLVAERIQHEVQQLQILHERSEIGASITVSIGVATLVPQAGMSPEELIHLADQCLYQAKQAGRARIMQQVMTGI</sequence>
<keyword evidence="1" id="KW-0805">Transcription regulation</keyword>
<dbReference type="FunFam" id="3.30.70.270:FF:000001">
    <property type="entry name" value="Diguanylate cyclase domain protein"/>
    <property type="match status" value="1"/>
</dbReference>
<keyword evidence="2" id="KW-0238">DNA-binding</keyword>
<name>A0A511N958_DEIC1</name>
<evidence type="ECO:0000313" key="5">
    <source>
        <dbReference type="EMBL" id="GEM49018.1"/>
    </source>
</evidence>
<dbReference type="Gene3D" id="3.30.70.270">
    <property type="match status" value="1"/>
</dbReference>
<evidence type="ECO:0000256" key="1">
    <source>
        <dbReference type="ARBA" id="ARBA00023015"/>
    </source>
</evidence>
<dbReference type="InterPro" id="IPR000160">
    <property type="entry name" value="GGDEF_dom"/>
</dbReference>
<dbReference type="PANTHER" id="PTHR45138">
    <property type="entry name" value="REGULATORY COMPONENTS OF SENSORY TRANSDUCTION SYSTEM"/>
    <property type="match status" value="1"/>
</dbReference>
<feature type="domain" description="GGDEF" evidence="4">
    <location>
        <begin position="603"/>
        <end position="740"/>
    </location>
</feature>
<dbReference type="InterPro" id="IPR050469">
    <property type="entry name" value="Diguanylate_Cyclase"/>
</dbReference>
<comment type="caution">
    <text evidence="5">The sequence shown here is derived from an EMBL/GenBank/DDBJ whole genome shotgun (WGS) entry which is preliminary data.</text>
</comment>
<keyword evidence="3" id="KW-0804">Transcription</keyword>
<dbReference type="Gene3D" id="3.40.50.2300">
    <property type="match status" value="2"/>
</dbReference>
<dbReference type="InterPro" id="IPR029787">
    <property type="entry name" value="Nucleotide_cyclase"/>
</dbReference>
<dbReference type="SUPFAM" id="SSF53822">
    <property type="entry name" value="Periplasmic binding protein-like I"/>
    <property type="match status" value="1"/>
</dbReference>
<dbReference type="SMART" id="SM00267">
    <property type="entry name" value="GGDEF"/>
    <property type="match status" value="1"/>
</dbReference>
<protein>
    <recommendedName>
        <fullName evidence="4">GGDEF domain-containing protein</fullName>
    </recommendedName>
</protein>
<dbReference type="NCBIfam" id="TIGR00254">
    <property type="entry name" value="GGDEF"/>
    <property type="match status" value="1"/>
</dbReference>
<evidence type="ECO:0000256" key="2">
    <source>
        <dbReference type="ARBA" id="ARBA00023125"/>
    </source>
</evidence>
<reference evidence="5 6" key="1">
    <citation type="submission" date="2019-07" db="EMBL/GenBank/DDBJ databases">
        <title>Whole genome shotgun sequence of Deinococcus cellulosilyticus NBRC 106333.</title>
        <authorList>
            <person name="Hosoyama A."/>
            <person name="Uohara A."/>
            <person name="Ohji S."/>
            <person name="Ichikawa N."/>
        </authorList>
    </citation>
    <scope>NUCLEOTIDE SEQUENCE [LARGE SCALE GENOMIC DNA]</scope>
    <source>
        <strain evidence="5 6">NBRC 106333</strain>
    </source>
</reference>
<dbReference type="PANTHER" id="PTHR45138:SF9">
    <property type="entry name" value="DIGUANYLATE CYCLASE DGCM-RELATED"/>
    <property type="match status" value="1"/>
</dbReference>
<dbReference type="SUPFAM" id="SSF55073">
    <property type="entry name" value="Nucleotide cyclase"/>
    <property type="match status" value="1"/>
</dbReference>
<evidence type="ECO:0000259" key="4">
    <source>
        <dbReference type="PROSITE" id="PS50887"/>
    </source>
</evidence>
<evidence type="ECO:0000313" key="6">
    <source>
        <dbReference type="Proteomes" id="UP000321306"/>
    </source>
</evidence>
<dbReference type="GO" id="GO:0052621">
    <property type="term" value="F:diguanylate cyclase activity"/>
    <property type="evidence" value="ECO:0007669"/>
    <property type="project" value="TreeGrafter"/>
</dbReference>
<dbReference type="AlphaFoldDB" id="A0A511N958"/>
<accession>A0A511N958</accession>
<dbReference type="InterPro" id="IPR028082">
    <property type="entry name" value="Peripla_BP_I"/>
</dbReference>
<dbReference type="GO" id="GO:0003677">
    <property type="term" value="F:DNA binding"/>
    <property type="evidence" value="ECO:0007669"/>
    <property type="project" value="UniProtKB-KW"/>
</dbReference>
<dbReference type="GO" id="GO:0005886">
    <property type="term" value="C:plasma membrane"/>
    <property type="evidence" value="ECO:0007669"/>
    <property type="project" value="TreeGrafter"/>
</dbReference>
<keyword evidence="6" id="KW-1185">Reference proteome</keyword>
<evidence type="ECO:0000256" key="3">
    <source>
        <dbReference type="ARBA" id="ARBA00023163"/>
    </source>
</evidence>
<dbReference type="Pfam" id="PF13377">
    <property type="entry name" value="Peripla_BP_3"/>
    <property type="match status" value="1"/>
</dbReference>
<dbReference type="InterPro" id="IPR043128">
    <property type="entry name" value="Rev_trsase/Diguanyl_cyclase"/>
</dbReference>
<dbReference type="RefSeq" id="WP_146888802.1">
    <property type="nucleotide sequence ID" value="NZ_BJXB01000027.1"/>
</dbReference>